<evidence type="ECO:0000313" key="3">
    <source>
        <dbReference type="Proteomes" id="UP000175968"/>
    </source>
</evidence>
<evidence type="ECO:0000313" key="2">
    <source>
        <dbReference type="EMBL" id="AOW09082.1"/>
    </source>
</evidence>
<sequence length="258" mass="30258">MEISKDVKIESFRNILVESQQGNKNKIKFMMKIFFCLFGLIAIVSFSQKDDLFLDGESFLLGTVSDYMGRKVFTNENDKIEQYGFYEKSLVDKICSLLVGKYDDLLIKKIETTGDRKICSKKLAEKINASYTYYKSGIIQNNEPVFYGQLQTNILTTELQKISFIVGAYSRFGSHENERYCIRLYNSMGHFSVCKKILKELKCEKIEVKIIENIPVNQLVYFEPSKKLMEYLVNYAYLRNQIEEDEKKTFKELSEKYR</sequence>
<keyword evidence="1" id="KW-0472">Membrane</keyword>
<keyword evidence="3" id="KW-1185">Reference proteome</keyword>
<proteinExistence type="predicted"/>
<dbReference type="EMBL" id="CP017479">
    <property type="protein sequence ID" value="AOW09082.1"/>
    <property type="molecule type" value="Genomic_DNA"/>
</dbReference>
<keyword evidence="1" id="KW-1133">Transmembrane helix</keyword>
<organism evidence="2 3">
    <name type="scientific">Flavobacterium gilvum</name>
    <dbReference type="NCBI Taxonomy" id="1492737"/>
    <lineage>
        <taxon>Bacteria</taxon>
        <taxon>Pseudomonadati</taxon>
        <taxon>Bacteroidota</taxon>
        <taxon>Flavobacteriia</taxon>
        <taxon>Flavobacteriales</taxon>
        <taxon>Flavobacteriaceae</taxon>
        <taxon>Flavobacterium</taxon>
    </lineage>
</organism>
<name>A0AAC9I3X8_9FLAO</name>
<protein>
    <submittedName>
        <fullName evidence="2">Uncharacterized protein</fullName>
    </submittedName>
</protein>
<dbReference type="RefSeq" id="WP_035634344.1">
    <property type="nucleotide sequence ID" value="NZ_CP017479.1"/>
</dbReference>
<evidence type="ECO:0000256" key="1">
    <source>
        <dbReference type="SAM" id="Phobius"/>
    </source>
</evidence>
<gene>
    <name evidence="2" type="ORF">EM308_05935</name>
</gene>
<reference evidence="2 3" key="1">
    <citation type="submission" date="2016-10" db="EMBL/GenBank/DDBJ databases">
        <title>Flavobacterium gilvum sp. nov., isolated from stream water.</title>
        <authorList>
            <person name="Shin S.-K."/>
            <person name="Cho Y.-J."/>
            <person name="Yi H."/>
        </authorList>
    </citation>
    <scope>NUCLEOTIDE SEQUENCE [LARGE SCALE GENOMIC DNA]</scope>
    <source>
        <strain evidence="2 3">EM1308</strain>
    </source>
</reference>
<dbReference type="AlphaFoldDB" id="A0AAC9I3X8"/>
<keyword evidence="1" id="KW-0812">Transmembrane</keyword>
<dbReference type="KEGG" id="fgl:EM308_05935"/>
<accession>A0AAC9I3X8</accession>
<feature type="transmembrane region" description="Helical" evidence="1">
    <location>
        <begin position="29"/>
        <end position="47"/>
    </location>
</feature>
<dbReference type="Proteomes" id="UP000175968">
    <property type="component" value="Chromosome"/>
</dbReference>